<accession>A0AAD7JYD3</accession>
<proteinExistence type="predicted"/>
<dbReference type="EMBL" id="JARJLG010000015">
    <property type="protein sequence ID" value="KAJ7774527.1"/>
    <property type="molecule type" value="Genomic_DNA"/>
</dbReference>
<comment type="caution">
    <text evidence="2">The sequence shown here is derived from an EMBL/GenBank/DDBJ whole genome shotgun (WGS) entry which is preliminary data.</text>
</comment>
<sequence>MAGLGYLELENAKQGIQAILGQDLSLKIVPLNLGLSLESSISNLYYLYNGASDLGDTSGVKGASLDDAGLYAKARGEEAAPLLAVDANRIFRAVPRAGEARPAAAADPTGRKLTPEEVEKLGKAITTKKGKLENWFRYQRKKIGNADSPARATNATLNALFRMGASKRHRVHQAVEIFQKRNRKLIKERLTAAGYDALTEGKEADDLEKEMEEEGDDEDDNGEDGDEGDEIAKALEVVRPKTLKSRRMELRKRVVAAAWAEASAEEREAVADVILKEKAGLRERALRGEDEEACKASSPQDLQRGIDALDALYRDFHAATYNATGWMGMTIMGGPNPRMGGELTVKMICFGTTPAGHDFADSCVDFEKNIADPFDAFLRQCSTARDRRVLALTTAAPASSEDVPIPLPRLAASLPAQETAVKATKINSKYKTKKRQASSPAIVEEVVANAEGGVPEEPESGVAAMAAVEEEESSGAVSGLTSTSLSEEDDDAWLASAATKDLAYSAGATFDTTDDFFGDEQQSDDLFFAPVPAPAGKELSSPWPLGMGPPLAPEEAAAIARMERGGIPGGGATMAIDPQLTALSTVADSSPTDLPVKPYPQLRPPYAGAGGAVAAASTRVPFDEPAREGRPFPRPALFQAFTPRRAAPMPTTTPVAAPVVPRTSSQEAGGTWAARRAVVLLGLAGATPPALSTPSLIPTTSSTPVLTDTPAPTGQTGAPPLSNLPSVERVVVTETVVPAQSVLQTRPATKPPAPLKTKVAPAAAKKMAAAKQAKKVATKKDANAVPLADTTNAPDGMALPDAGNTANAEAVGPIFSISNNNRVGARRAAVAEKAQEAAAAATQAEKEAKRGWVRTTQKGHDCVEFTNAGGSDGGGRTTGRTCKPTMFADGQVAQAQVKGRKNPNADLEAALLARVGNGGGGTTKKTAAAPSSAPKRKASAATSAPKAKRRNVKPSVPLGALQVGPSSESGSGLRVSL</sequence>
<reference evidence="2" key="1">
    <citation type="submission" date="2023-03" db="EMBL/GenBank/DDBJ databases">
        <title>Massive genome expansion in bonnet fungi (Mycena s.s.) driven by repeated elements and novel gene families across ecological guilds.</title>
        <authorList>
            <consortium name="Lawrence Berkeley National Laboratory"/>
            <person name="Harder C.B."/>
            <person name="Miyauchi S."/>
            <person name="Viragh M."/>
            <person name="Kuo A."/>
            <person name="Thoen E."/>
            <person name="Andreopoulos B."/>
            <person name="Lu D."/>
            <person name="Skrede I."/>
            <person name="Drula E."/>
            <person name="Henrissat B."/>
            <person name="Morin E."/>
            <person name="Kohler A."/>
            <person name="Barry K."/>
            <person name="LaButti K."/>
            <person name="Morin E."/>
            <person name="Salamov A."/>
            <person name="Lipzen A."/>
            <person name="Mereny Z."/>
            <person name="Hegedus B."/>
            <person name="Baldrian P."/>
            <person name="Stursova M."/>
            <person name="Weitz H."/>
            <person name="Taylor A."/>
            <person name="Grigoriev I.V."/>
            <person name="Nagy L.G."/>
            <person name="Martin F."/>
            <person name="Kauserud H."/>
        </authorList>
    </citation>
    <scope>NUCLEOTIDE SEQUENCE</scope>
    <source>
        <strain evidence="2">CBHHK188m</strain>
    </source>
</reference>
<feature type="compositionally biased region" description="Acidic residues" evidence="1">
    <location>
        <begin position="205"/>
        <end position="227"/>
    </location>
</feature>
<feature type="region of interest" description="Disordered" evidence="1">
    <location>
        <begin position="199"/>
        <end position="227"/>
    </location>
</feature>
<evidence type="ECO:0000313" key="2">
    <source>
        <dbReference type="EMBL" id="KAJ7774527.1"/>
    </source>
</evidence>
<evidence type="ECO:0000256" key="1">
    <source>
        <dbReference type="SAM" id="MobiDB-lite"/>
    </source>
</evidence>
<dbReference type="AlphaFoldDB" id="A0AAD7JYD3"/>
<organism evidence="2 3">
    <name type="scientific">Mycena maculata</name>
    <dbReference type="NCBI Taxonomy" id="230809"/>
    <lineage>
        <taxon>Eukaryota</taxon>
        <taxon>Fungi</taxon>
        <taxon>Dikarya</taxon>
        <taxon>Basidiomycota</taxon>
        <taxon>Agaricomycotina</taxon>
        <taxon>Agaricomycetes</taxon>
        <taxon>Agaricomycetidae</taxon>
        <taxon>Agaricales</taxon>
        <taxon>Marasmiineae</taxon>
        <taxon>Mycenaceae</taxon>
        <taxon>Mycena</taxon>
    </lineage>
</organism>
<protein>
    <submittedName>
        <fullName evidence="2">Uncharacterized protein</fullName>
    </submittedName>
</protein>
<evidence type="ECO:0000313" key="3">
    <source>
        <dbReference type="Proteomes" id="UP001215280"/>
    </source>
</evidence>
<gene>
    <name evidence="2" type="ORF">DFH07DRAFT_952237</name>
</gene>
<feature type="compositionally biased region" description="Low complexity" evidence="1">
    <location>
        <begin position="923"/>
        <end position="945"/>
    </location>
</feature>
<dbReference type="Proteomes" id="UP001215280">
    <property type="component" value="Unassembled WGS sequence"/>
</dbReference>
<keyword evidence="3" id="KW-1185">Reference proteome</keyword>
<name>A0AAD7JYD3_9AGAR</name>
<feature type="region of interest" description="Disordered" evidence="1">
    <location>
        <begin position="915"/>
        <end position="977"/>
    </location>
</feature>